<organism evidence="2 3">
    <name type="scientific">Penicillium malachiteum</name>
    <dbReference type="NCBI Taxonomy" id="1324776"/>
    <lineage>
        <taxon>Eukaryota</taxon>
        <taxon>Fungi</taxon>
        <taxon>Dikarya</taxon>
        <taxon>Ascomycota</taxon>
        <taxon>Pezizomycotina</taxon>
        <taxon>Eurotiomycetes</taxon>
        <taxon>Eurotiomycetidae</taxon>
        <taxon>Eurotiales</taxon>
        <taxon>Aspergillaceae</taxon>
        <taxon>Penicillium</taxon>
    </lineage>
</organism>
<feature type="region of interest" description="Disordered" evidence="1">
    <location>
        <begin position="1"/>
        <end position="141"/>
    </location>
</feature>
<protein>
    <submittedName>
        <fullName evidence="2">Uncharacterized protein</fullName>
    </submittedName>
</protein>
<dbReference type="EMBL" id="JAQJAN010000014">
    <property type="protein sequence ID" value="KAJ5710274.1"/>
    <property type="molecule type" value="Genomic_DNA"/>
</dbReference>
<comment type="caution">
    <text evidence="2">The sequence shown here is derived from an EMBL/GenBank/DDBJ whole genome shotgun (WGS) entry which is preliminary data.</text>
</comment>
<dbReference type="Proteomes" id="UP001215712">
    <property type="component" value="Unassembled WGS sequence"/>
</dbReference>
<evidence type="ECO:0000313" key="2">
    <source>
        <dbReference type="EMBL" id="KAJ5710274.1"/>
    </source>
</evidence>
<reference evidence="2" key="2">
    <citation type="submission" date="2023-01" db="EMBL/GenBank/DDBJ databases">
        <authorList>
            <person name="Petersen C."/>
        </authorList>
    </citation>
    <scope>NUCLEOTIDE SEQUENCE</scope>
    <source>
        <strain evidence="2">IBT 17514</strain>
    </source>
</reference>
<feature type="compositionally biased region" description="Pro residues" evidence="1">
    <location>
        <begin position="49"/>
        <end position="58"/>
    </location>
</feature>
<accession>A0AAD6MSM4</accession>
<feature type="compositionally biased region" description="Polar residues" evidence="1">
    <location>
        <begin position="1"/>
        <end position="11"/>
    </location>
</feature>
<keyword evidence="3" id="KW-1185">Reference proteome</keyword>
<sequence>MPDPTSKQATEINRPWSGPGLGSGAHTPDSRLARQLAARAPHRLFPPKGLAPPAPPPAKSDQPTGTPPPRLGKRPLRPGGRHGSPPGARAGWRGPSTPGPGVQTTPPARAGPRHTPRRRRALPFSAPPRRLRGPSVRGRCPPTGPGPDIWPDLASLHTLRPHLGQFCSNLCSSVQKFLKKRPLLWAWSVHRDRPLFQAPPTRHGRGCLTDLVKMDRVGQPTGHRTLLVTLSELVPSRDRPPPPTGHAHTPAD</sequence>
<reference evidence="2" key="1">
    <citation type="journal article" date="2023" name="IMA Fungus">
        <title>Comparative genomic study of the Penicillium genus elucidates a diverse pangenome and 15 lateral gene transfer events.</title>
        <authorList>
            <person name="Petersen C."/>
            <person name="Sorensen T."/>
            <person name="Nielsen M.R."/>
            <person name="Sondergaard T.E."/>
            <person name="Sorensen J.L."/>
            <person name="Fitzpatrick D.A."/>
            <person name="Frisvad J.C."/>
            <person name="Nielsen K.L."/>
        </authorList>
    </citation>
    <scope>NUCLEOTIDE SEQUENCE</scope>
    <source>
        <strain evidence="2">IBT 17514</strain>
    </source>
</reference>
<feature type="compositionally biased region" description="Basic residues" evidence="1">
    <location>
        <begin position="111"/>
        <end position="121"/>
    </location>
</feature>
<feature type="compositionally biased region" description="Basic residues" evidence="1">
    <location>
        <begin position="71"/>
        <end position="80"/>
    </location>
</feature>
<evidence type="ECO:0000313" key="3">
    <source>
        <dbReference type="Proteomes" id="UP001215712"/>
    </source>
</evidence>
<name>A0AAD6MSM4_9EURO</name>
<proteinExistence type="predicted"/>
<dbReference type="AlphaFoldDB" id="A0AAD6MSM4"/>
<evidence type="ECO:0000256" key="1">
    <source>
        <dbReference type="SAM" id="MobiDB-lite"/>
    </source>
</evidence>
<gene>
    <name evidence="2" type="ORF">N7493_009311</name>
</gene>